<sequence>MELTVPYKPNPTFIFFSSTHTQLSNSHSFQAS</sequence>
<accession>A0AAW0J759</accession>
<dbReference type="Proteomes" id="UP000237347">
    <property type="component" value="Unassembled WGS sequence"/>
</dbReference>
<gene>
    <name evidence="1" type="ORF">CFP56_036558</name>
</gene>
<comment type="caution">
    <text evidence="1">The sequence shown here is derived from an EMBL/GenBank/DDBJ whole genome shotgun (WGS) entry which is preliminary data.</text>
</comment>
<proteinExistence type="predicted"/>
<evidence type="ECO:0000313" key="2">
    <source>
        <dbReference type="Proteomes" id="UP000237347"/>
    </source>
</evidence>
<name>A0AAW0J759_QUESU</name>
<protein>
    <submittedName>
        <fullName evidence="1">Uncharacterized protein</fullName>
    </submittedName>
</protein>
<reference evidence="1 2" key="1">
    <citation type="journal article" date="2018" name="Sci. Data">
        <title>The draft genome sequence of cork oak.</title>
        <authorList>
            <person name="Ramos A.M."/>
            <person name="Usie A."/>
            <person name="Barbosa P."/>
            <person name="Barros P.M."/>
            <person name="Capote T."/>
            <person name="Chaves I."/>
            <person name="Simoes F."/>
            <person name="Abreu I."/>
            <person name="Carrasquinho I."/>
            <person name="Faro C."/>
            <person name="Guimaraes J.B."/>
            <person name="Mendonca D."/>
            <person name="Nobrega F."/>
            <person name="Rodrigues L."/>
            <person name="Saibo N.J.M."/>
            <person name="Varela M.C."/>
            <person name="Egas C."/>
            <person name="Matos J."/>
            <person name="Miguel C.M."/>
            <person name="Oliveira M.M."/>
            <person name="Ricardo C.P."/>
            <person name="Goncalves S."/>
        </authorList>
    </citation>
    <scope>NUCLEOTIDE SEQUENCE [LARGE SCALE GENOMIC DNA]</scope>
    <source>
        <strain evidence="2">cv. HL8</strain>
    </source>
</reference>
<evidence type="ECO:0000313" key="1">
    <source>
        <dbReference type="EMBL" id="KAK7822398.1"/>
    </source>
</evidence>
<organism evidence="1 2">
    <name type="scientific">Quercus suber</name>
    <name type="common">Cork oak</name>
    <dbReference type="NCBI Taxonomy" id="58331"/>
    <lineage>
        <taxon>Eukaryota</taxon>
        <taxon>Viridiplantae</taxon>
        <taxon>Streptophyta</taxon>
        <taxon>Embryophyta</taxon>
        <taxon>Tracheophyta</taxon>
        <taxon>Spermatophyta</taxon>
        <taxon>Magnoliopsida</taxon>
        <taxon>eudicotyledons</taxon>
        <taxon>Gunneridae</taxon>
        <taxon>Pentapetalae</taxon>
        <taxon>rosids</taxon>
        <taxon>fabids</taxon>
        <taxon>Fagales</taxon>
        <taxon>Fagaceae</taxon>
        <taxon>Quercus</taxon>
    </lineage>
</organism>
<keyword evidence="2" id="KW-1185">Reference proteome</keyword>
<dbReference type="AlphaFoldDB" id="A0AAW0J759"/>
<dbReference type="EMBL" id="PKMF04000668">
    <property type="protein sequence ID" value="KAK7822398.1"/>
    <property type="molecule type" value="Genomic_DNA"/>
</dbReference>